<feature type="compositionally biased region" description="Basic and acidic residues" evidence="4">
    <location>
        <begin position="143"/>
        <end position="154"/>
    </location>
</feature>
<feature type="compositionally biased region" description="Polar residues" evidence="4">
    <location>
        <begin position="157"/>
        <end position="166"/>
    </location>
</feature>
<proteinExistence type="predicted"/>
<feature type="region of interest" description="Disordered" evidence="4">
    <location>
        <begin position="242"/>
        <end position="268"/>
    </location>
</feature>
<name>A0A3N4IAS1_ASCIM</name>
<protein>
    <recommendedName>
        <fullName evidence="7">RING-type domain-containing protein</fullName>
    </recommendedName>
</protein>
<keyword evidence="3" id="KW-0862">Zinc</keyword>
<sequence>MADPHPFTGSDTHKCEPIQHRAATDQLQTLILEDNGSKTKEEELARHGQGQRECDGTQQANKATIQMAECKSSPVVVSELAATVEGETMIKVSWTTLENTGQTQTQRGSQRLHLRLEKDSFTLKATHMEIVDVVYYHPGMQGKDQRPARNEQGEKVSAQTAGNDATTAGPDKSIPDVGQKPENWEHTPIDDQRIAKTVSNQIQAVVASRSGPSSITKKDHINKEPTSKTSYVALETKEATVASASETQSSASPSPLKNSSLTSKPEATTNVKHRFPRCKACNKEVPAVGTYACPTCPCGHQYCWNCLSKLYRNAIKARSPYPPQCMLSQAFWFKP</sequence>
<evidence type="ECO:0000256" key="2">
    <source>
        <dbReference type="ARBA" id="ARBA00022771"/>
    </source>
</evidence>
<accession>A0A3N4IAS1</accession>
<evidence type="ECO:0008006" key="7">
    <source>
        <dbReference type="Google" id="ProtNLM"/>
    </source>
</evidence>
<feature type="compositionally biased region" description="Low complexity" evidence="4">
    <location>
        <begin position="242"/>
        <end position="261"/>
    </location>
</feature>
<organism evidence="5 6">
    <name type="scientific">Ascobolus immersus RN42</name>
    <dbReference type="NCBI Taxonomy" id="1160509"/>
    <lineage>
        <taxon>Eukaryota</taxon>
        <taxon>Fungi</taxon>
        <taxon>Dikarya</taxon>
        <taxon>Ascomycota</taxon>
        <taxon>Pezizomycotina</taxon>
        <taxon>Pezizomycetes</taxon>
        <taxon>Pezizales</taxon>
        <taxon>Ascobolaceae</taxon>
        <taxon>Ascobolus</taxon>
    </lineage>
</organism>
<keyword evidence="1" id="KW-0479">Metal-binding</keyword>
<evidence type="ECO:0000256" key="3">
    <source>
        <dbReference type="ARBA" id="ARBA00022833"/>
    </source>
</evidence>
<feature type="region of interest" description="Disordered" evidence="4">
    <location>
        <begin position="205"/>
        <end position="229"/>
    </location>
</feature>
<evidence type="ECO:0000313" key="5">
    <source>
        <dbReference type="EMBL" id="RPA83172.1"/>
    </source>
</evidence>
<reference evidence="5 6" key="1">
    <citation type="journal article" date="2018" name="Nat. Ecol. Evol.">
        <title>Pezizomycetes genomes reveal the molecular basis of ectomycorrhizal truffle lifestyle.</title>
        <authorList>
            <person name="Murat C."/>
            <person name="Payen T."/>
            <person name="Noel B."/>
            <person name="Kuo A."/>
            <person name="Morin E."/>
            <person name="Chen J."/>
            <person name="Kohler A."/>
            <person name="Krizsan K."/>
            <person name="Balestrini R."/>
            <person name="Da Silva C."/>
            <person name="Montanini B."/>
            <person name="Hainaut M."/>
            <person name="Levati E."/>
            <person name="Barry K.W."/>
            <person name="Belfiori B."/>
            <person name="Cichocki N."/>
            <person name="Clum A."/>
            <person name="Dockter R.B."/>
            <person name="Fauchery L."/>
            <person name="Guy J."/>
            <person name="Iotti M."/>
            <person name="Le Tacon F."/>
            <person name="Lindquist E.A."/>
            <person name="Lipzen A."/>
            <person name="Malagnac F."/>
            <person name="Mello A."/>
            <person name="Molinier V."/>
            <person name="Miyauchi S."/>
            <person name="Poulain J."/>
            <person name="Riccioni C."/>
            <person name="Rubini A."/>
            <person name="Sitrit Y."/>
            <person name="Splivallo R."/>
            <person name="Traeger S."/>
            <person name="Wang M."/>
            <person name="Zifcakova L."/>
            <person name="Wipf D."/>
            <person name="Zambonelli A."/>
            <person name="Paolocci F."/>
            <person name="Nowrousian M."/>
            <person name="Ottonello S."/>
            <person name="Baldrian P."/>
            <person name="Spatafora J.W."/>
            <person name="Henrissat B."/>
            <person name="Nagy L.G."/>
            <person name="Aury J.M."/>
            <person name="Wincker P."/>
            <person name="Grigoriev I.V."/>
            <person name="Bonfante P."/>
            <person name="Martin F.M."/>
        </authorList>
    </citation>
    <scope>NUCLEOTIDE SEQUENCE [LARGE SCALE GENOMIC DNA]</scope>
    <source>
        <strain evidence="5 6">RN42</strain>
    </source>
</reference>
<dbReference type="AlphaFoldDB" id="A0A3N4IAS1"/>
<dbReference type="InterPro" id="IPR017907">
    <property type="entry name" value="Znf_RING_CS"/>
</dbReference>
<evidence type="ECO:0000313" key="6">
    <source>
        <dbReference type="Proteomes" id="UP000275078"/>
    </source>
</evidence>
<dbReference type="OrthoDB" id="9977870at2759"/>
<feature type="compositionally biased region" description="Basic and acidic residues" evidence="4">
    <location>
        <begin position="216"/>
        <end position="226"/>
    </location>
</feature>
<dbReference type="PROSITE" id="PS00518">
    <property type="entry name" value="ZF_RING_1"/>
    <property type="match status" value="1"/>
</dbReference>
<dbReference type="EMBL" id="ML119666">
    <property type="protein sequence ID" value="RPA83172.1"/>
    <property type="molecule type" value="Genomic_DNA"/>
</dbReference>
<evidence type="ECO:0000256" key="4">
    <source>
        <dbReference type="SAM" id="MobiDB-lite"/>
    </source>
</evidence>
<dbReference type="Proteomes" id="UP000275078">
    <property type="component" value="Unassembled WGS sequence"/>
</dbReference>
<keyword evidence="2" id="KW-0863">Zinc-finger</keyword>
<evidence type="ECO:0000256" key="1">
    <source>
        <dbReference type="ARBA" id="ARBA00022723"/>
    </source>
</evidence>
<dbReference type="GO" id="GO:0008270">
    <property type="term" value="F:zinc ion binding"/>
    <property type="evidence" value="ECO:0007669"/>
    <property type="project" value="UniProtKB-KW"/>
</dbReference>
<gene>
    <name evidence="5" type="ORF">BJ508DRAFT_324762</name>
</gene>
<feature type="region of interest" description="Disordered" evidence="4">
    <location>
        <begin position="141"/>
        <end position="185"/>
    </location>
</feature>
<keyword evidence="6" id="KW-1185">Reference proteome</keyword>